<comment type="catalytic activity">
    <reaction evidence="6">
        <text>a 2'-deoxyadenosine in DNA + S-adenosyl-L-methionine = an N(6)-methyl-2'-deoxyadenosine in DNA + S-adenosyl-L-homocysteine + H(+)</text>
        <dbReference type="Rhea" id="RHEA:15197"/>
        <dbReference type="Rhea" id="RHEA-COMP:12418"/>
        <dbReference type="Rhea" id="RHEA-COMP:12419"/>
        <dbReference type="ChEBI" id="CHEBI:15378"/>
        <dbReference type="ChEBI" id="CHEBI:57856"/>
        <dbReference type="ChEBI" id="CHEBI:59789"/>
        <dbReference type="ChEBI" id="CHEBI:90615"/>
        <dbReference type="ChEBI" id="CHEBI:90616"/>
        <dbReference type="EC" id="2.1.1.72"/>
    </reaction>
</comment>
<dbReference type="GO" id="GO:0006298">
    <property type="term" value="P:mismatch repair"/>
    <property type="evidence" value="ECO:0007669"/>
    <property type="project" value="TreeGrafter"/>
</dbReference>
<dbReference type="EC" id="2.1.1.72" evidence="2"/>
<name>A0A1Y0HGM1_9BACT</name>
<organism evidence="7 8">
    <name type="scientific">Sulfurospirillum diekertiae</name>
    <dbReference type="NCBI Taxonomy" id="1854492"/>
    <lineage>
        <taxon>Bacteria</taxon>
        <taxon>Pseudomonadati</taxon>
        <taxon>Campylobacterota</taxon>
        <taxon>Epsilonproteobacteria</taxon>
        <taxon>Campylobacterales</taxon>
        <taxon>Sulfurospirillaceae</taxon>
        <taxon>Sulfurospirillum</taxon>
    </lineage>
</organism>
<keyword evidence="5" id="KW-0949">S-adenosyl-L-methionine</keyword>
<dbReference type="Gene3D" id="3.40.50.150">
    <property type="entry name" value="Vaccinia Virus protein VP39"/>
    <property type="match status" value="1"/>
</dbReference>
<dbReference type="Pfam" id="PF02086">
    <property type="entry name" value="MethyltransfD12"/>
    <property type="match status" value="1"/>
</dbReference>
<dbReference type="AlphaFoldDB" id="A0A1Y0HGM1"/>
<dbReference type="REBASE" id="203392">
    <property type="entry name" value="M.SspSL21ORF51P"/>
</dbReference>
<dbReference type="InterPro" id="IPR012263">
    <property type="entry name" value="M_m6A_EcoRV"/>
</dbReference>
<gene>
    <name evidence="7" type="ORF">Sdiek1_0051</name>
</gene>
<proteinExistence type="inferred from homology"/>
<dbReference type="RefSeq" id="WP_202819571.1">
    <property type="nucleotide sequence ID" value="NZ_CP021416.1"/>
</dbReference>
<keyword evidence="8" id="KW-1185">Reference proteome</keyword>
<dbReference type="GO" id="GO:0009307">
    <property type="term" value="P:DNA restriction-modification system"/>
    <property type="evidence" value="ECO:0007669"/>
    <property type="project" value="InterPro"/>
</dbReference>
<keyword evidence="4" id="KW-0808">Transferase</keyword>
<evidence type="ECO:0000256" key="6">
    <source>
        <dbReference type="ARBA" id="ARBA00047942"/>
    </source>
</evidence>
<dbReference type="PANTHER" id="PTHR30481">
    <property type="entry name" value="DNA ADENINE METHYLASE"/>
    <property type="match status" value="1"/>
</dbReference>
<dbReference type="KEGG" id="suls:Sdiek1_0051"/>
<protein>
    <recommendedName>
        <fullName evidence="2">site-specific DNA-methyltransferase (adenine-specific)</fullName>
        <ecNumber evidence="2">2.1.1.72</ecNumber>
    </recommendedName>
</protein>
<dbReference type="GO" id="GO:0043565">
    <property type="term" value="F:sequence-specific DNA binding"/>
    <property type="evidence" value="ECO:0007669"/>
    <property type="project" value="TreeGrafter"/>
</dbReference>
<evidence type="ECO:0000313" key="7">
    <source>
        <dbReference type="EMBL" id="ARU47239.1"/>
    </source>
</evidence>
<dbReference type="GO" id="GO:0009007">
    <property type="term" value="F:site-specific DNA-methyltransferase (adenine-specific) activity"/>
    <property type="evidence" value="ECO:0007669"/>
    <property type="project" value="UniProtKB-EC"/>
</dbReference>
<dbReference type="InterPro" id="IPR023095">
    <property type="entry name" value="Ade_MeTrfase_dom_2"/>
</dbReference>
<accession>A0A1Y0HGM1</accession>
<evidence type="ECO:0000256" key="4">
    <source>
        <dbReference type="ARBA" id="ARBA00022679"/>
    </source>
</evidence>
<evidence type="ECO:0000256" key="1">
    <source>
        <dbReference type="ARBA" id="ARBA00006594"/>
    </source>
</evidence>
<dbReference type="Proteomes" id="UP000196005">
    <property type="component" value="Chromosome"/>
</dbReference>
<evidence type="ECO:0000256" key="3">
    <source>
        <dbReference type="ARBA" id="ARBA00022603"/>
    </source>
</evidence>
<dbReference type="GO" id="GO:1904047">
    <property type="term" value="F:S-adenosyl-L-methionine binding"/>
    <property type="evidence" value="ECO:0007669"/>
    <property type="project" value="TreeGrafter"/>
</dbReference>
<dbReference type="PIRSF" id="PIRSF000398">
    <property type="entry name" value="M_m6A_EcoRV"/>
    <property type="match status" value="1"/>
</dbReference>
<reference evidence="8" key="1">
    <citation type="submission" date="2017-05" db="EMBL/GenBank/DDBJ databases">
        <title>Dechlorination kinetics govern the competition between two new strains of the genus Sulfurospirillum.</title>
        <authorList>
            <person name="Buttet G.F."/>
            <person name="Murray A.M."/>
            <person name="Goris T."/>
            <person name="Burion M."/>
            <person name="Lin B."/>
            <person name="Rolle M."/>
            <person name="Maillard J."/>
        </authorList>
    </citation>
    <scope>NUCLEOTIDE SEQUENCE [LARGE SCALE GENOMIC DNA]</scope>
    <source>
        <strain evidence="8">SL2-1</strain>
    </source>
</reference>
<sequence length="248" mass="28232">MSFFSTSPLRYPGGKGKLGPWLGELMRHNNISGGSYIEPYAGGAGAALYLLFSGYVNHIIINDADKAIYAMWHSIIHKTEYFLQKMNETPVTMDSWYKQKDIINNPESHSLLDYGFAAFFLNRTNISGVVKGGAIGGKQQLGNYKIDARFNKVDLAKRIQRIAGYKNSIEVHNLDALDLIDMISDGKMLKKSMFYFDPPYYVKGSQLYRNHYKHDDHVLIAEKIQALKTPWLVTYDNCEPIKKNISEF</sequence>
<evidence type="ECO:0000256" key="5">
    <source>
        <dbReference type="ARBA" id="ARBA00022691"/>
    </source>
</evidence>
<dbReference type="EMBL" id="CP021416">
    <property type="protein sequence ID" value="ARU47239.1"/>
    <property type="molecule type" value="Genomic_DNA"/>
</dbReference>
<dbReference type="Gene3D" id="1.10.1020.10">
    <property type="entry name" value="Adenine-specific Methyltransferase, Domain 2"/>
    <property type="match status" value="1"/>
</dbReference>
<comment type="similarity">
    <text evidence="1">Belongs to the N(4)/N(6)-methyltransferase family.</text>
</comment>
<evidence type="ECO:0000313" key="8">
    <source>
        <dbReference type="Proteomes" id="UP000196005"/>
    </source>
</evidence>
<dbReference type="SUPFAM" id="SSF53335">
    <property type="entry name" value="S-adenosyl-L-methionine-dependent methyltransferases"/>
    <property type="match status" value="1"/>
</dbReference>
<dbReference type="GO" id="GO:0032259">
    <property type="term" value="P:methylation"/>
    <property type="evidence" value="ECO:0007669"/>
    <property type="project" value="UniProtKB-KW"/>
</dbReference>
<keyword evidence="3" id="KW-0489">Methyltransferase</keyword>
<dbReference type="PRINTS" id="PR00505">
    <property type="entry name" value="D12N6MTFRASE"/>
</dbReference>
<dbReference type="InterPro" id="IPR012327">
    <property type="entry name" value="MeTrfase_D12"/>
</dbReference>
<dbReference type="PANTHER" id="PTHR30481:SF2">
    <property type="entry name" value="SITE-SPECIFIC DNA-METHYLTRANSFERASE (ADENINE-SPECIFIC)"/>
    <property type="match status" value="1"/>
</dbReference>
<dbReference type="InterPro" id="IPR029063">
    <property type="entry name" value="SAM-dependent_MTases_sf"/>
</dbReference>
<evidence type="ECO:0000256" key="2">
    <source>
        <dbReference type="ARBA" id="ARBA00011900"/>
    </source>
</evidence>